<evidence type="ECO:0000256" key="4">
    <source>
        <dbReference type="ARBA" id="ARBA00022525"/>
    </source>
</evidence>
<comment type="caution">
    <text evidence="8">The sequence shown here is derived from an EMBL/GenBank/DDBJ whole genome shotgun (WGS) entry which is preliminary data.</text>
</comment>
<comment type="similarity">
    <text evidence="2 7">Belongs to the fungal hydrophobin family.</text>
</comment>
<dbReference type="PROSITE" id="PS00956">
    <property type="entry name" value="HYDROPHOBIN"/>
    <property type="match status" value="1"/>
</dbReference>
<dbReference type="Proteomes" id="UP000230002">
    <property type="component" value="Unassembled WGS sequence"/>
</dbReference>
<evidence type="ECO:0000256" key="2">
    <source>
        <dbReference type="ARBA" id="ARBA00010446"/>
    </source>
</evidence>
<gene>
    <name evidence="8" type="ORF">GSI_10681</name>
</gene>
<keyword evidence="5 7" id="KW-0732">Signal</keyword>
<evidence type="ECO:0000256" key="3">
    <source>
        <dbReference type="ARBA" id="ARBA00022512"/>
    </source>
</evidence>
<evidence type="ECO:0000256" key="1">
    <source>
        <dbReference type="ARBA" id="ARBA00004191"/>
    </source>
</evidence>
<keyword evidence="6 7" id="KW-1015">Disulfide bond</keyword>
<proteinExistence type="inferred from homology"/>
<feature type="chain" id="PRO_5013988657" description="Hydrophobin" evidence="7">
    <location>
        <begin position="21"/>
        <end position="103"/>
    </location>
</feature>
<keyword evidence="3 7" id="KW-0134">Cell wall</keyword>
<dbReference type="STRING" id="1077348.A0A2G8S179"/>
<reference evidence="8 9" key="1">
    <citation type="journal article" date="2015" name="Sci. Rep.">
        <title>Chromosome-level genome map provides insights into diverse defense mechanisms in the medicinal fungus Ganoderma sinense.</title>
        <authorList>
            <person name="Zhu Y."/>
            <person name="Xu J."/>
            <person name="Sun C."/>
            <person name="Zhou S."/>
            <person name="Xu H."/>
            <person name="Nelson D.R."/>
            <person name="Qian J."/>
            <person name="Song J."/>
            <person name="Luo H."/>
            <person name="Xiang L."/>
            <person name="Li Y."/>
            <person name="Xu Z."/>
            <person name="Ji A."/>
            <person name="Wang L."/>
            <person name="Lu S."/>
            <person name="Hayward A."/>
            <person name="Sun W."/>
            <person name="Li X."/>
            <person name="Schwartz D.C."/>
            <person name="Wang Y."/>
            <person name="Chen S."/>
        </authorList>
    </citation>
    <scope>NUCLEOTIDE SEQUENCE [LARGE SCALE GENOMIC DNA]</scope>
    <source>
        <strain evidence="8 9">ZZ0214-1</strain>
    </source>
</reference>
<comment type="subcellular location">
    <subcellularLocation>
        <location evidence="1 7">Secreted</location>
        <location evidence="1 7">Cell wall</location>
    </subcellularLocation>
</comment>
<evidence type="ECO:0000256" key="5">
    <source>
        <dbReference type="ARBA" id="ARBA00022729"/>
    </source>
</evidence>
<dbReference type="CDD" id="cd23507">
    <property type="entry name" value="hydrophobin_I"/>
    <property type="match status" value="1"/>
</dbReference>
<dbReference type="OrthoDB" id="4225815at2759"/>
<keyword evidence="4 7" id="KW-0964">Secreted</keyword>
<dbReference type="AlphaFoldDB" id="A0A2G8S179"/>
<sequence>MFARIAAVAAFFSLPILAAAGSCNTGDIQCCNSLEQSNSAAAAGILSVIGVNVQDVTGLIGLQCNPITAVGVGAGSSCSQQPVCCQNNNVGGLVSVGCVPVSV</sequence>
<evidence type="ECO:0000313" key="8">
    <source>
        <dbReference type="EMBL" id="PIL27530.1"/>
    </source>
</evidence>
<evidence type="ECO:0000313" key="9">
    <source>
        <dbReference type="Proteomes" id="UP000230002"/>
    </source>
</evidence>
<dbReference type="Pfam" id="PF01185">
    <property type="entry name" value="Hydrophobin"/>
    <property type="match status" value="1"/>
</dbReference>
<dbReference type="PROSITE" id="PS51257">
    <property type="entry name" value="PROKAR_LIPOPROTEIN"/>
    <property type="match status" value="1"/>
</dbReference>
<accession>A0A2G8S179</accession>
<evidence type="ECO:0000256" key="6">
    <source>
        <dbReference type="ARBA" id="ARBA00023157"/>
    </source>
</evidence>
<dbReference type="SMART" id="SM00075">
    <property type="entry name" value="HYDRO"/>
    <property type="match status" value="1"/>
</dbReference>
<dbReference type="GO" id="GO:0005199">
    <property type="term" value="F:structural constituent of cell wall"/>
    <property type="evidence" value="ECO:0007669"/>
    <property type="project" value="InterPro"/>
</dbReference>
<evidence type="ECO:0000256" key="7">
    <source>
        <dbReference type="RuleBase" id="RU365009"/>
    </source>
</evidence>
<name>A0A2G8S179_9APHY</name>
<feature type="signal peptide" evidence="7">
    <location>
        <begin position="1"/>
        <end position="20"/>
    </location>
</feature>
<dbReference type="InterPro" id="IPR019778">
    <property type="entry name" value="Class_I_Hydrophobin_CS"/>
</dbReference>
<dbReference type="EMBL" id="AYKW01000034">
    <property type="protein sequence ID" value="PIL27530.1"/>
    <property type="molecule type" value="Genomic_DNA"/>
</dbReference>
<keyword evidence="9" id="KW-1185">Reference proteome</keyword>
<dbReference type="InterPro" id="IPR001338">
    <property type="entry name" value="Class_I_Hydrophobin"/>
</dbReference>
<protein>
    <recommendedName>
        <fullName evidence="7">Hydrophobin</fullName>
    </recommendedName>
</protein>
<organism evidence="8 9">
    <name type="scientific">Ganoderma sinense ZZ0214-1</name>
    <dbReference type="NCBI Taxonomy" id="1077348"/>
    <lineage>
        <taxon>Eukaryota</taxon>
        <taxon>Fungi</taxon>
        <taxon>Dikarya</taxon>
        <taxon>Basidiomycota</taxon>
        <taxon>Agaricomycotina</taxon>
        <taxon>Agaricomycetes</taxon>
        <taxon>Polyporales</taxon>
        <taxon>Polyporaceae</taxon>
        <taxon>Ganoderma</taxon>
    </lineage>
</organism>
<dbReference type="GO" id="GO:0009277">
    <property type="term" value="C:fungal-type cell wall"/>
    <property type="evidence" value="ECO:0007669"/>
    <property type="project" value="InterPro"/>
</dbReference>